<evidence type="ECO:0000259" key="15">
    <source>
        <dbReference type="PROSITE" id="PS50056"/>
    </source>
</evidence>
<evidence type="ECO:0000256" key="10">
    <source>
        <dbReference type="ARBA" id="ARBA00024224"/>
    </source>
</evidence>
<dbReference type="CDD" id="cd14524">
    <property type="entry name" value="PTPMT1"/>
    <property type="match status" value="1"/>
</dbReference>
<feature type="compositionally biased region" description="Basic and acidic residues" evidence="13">
    <location>
        <begin position="1"/>
        <end position="10"/>
    </location>
</feature>
<dbReference type="GO" id="GO:0008962">
    <property type="term" value="F:phosphatidylglycerophosphatase activity"/>
    <property type="evidence" value="ECO:0007669"/>
    <property type="project" value="UniProtKB-EC"/>
</dbReference>
<dbReference type="InterPro" id="IPR000387">
    <property type="entry name" value="Tyr_Pase_dom"/>
</dbReference>
<evidence type="ECO:0000256" key="6">
    <source>
        <dbReference type="ARBA" id="ARBA00023098"/>
    </source>
</evidence>
<dbReference type="InterPro" id="IPR044596">
    <property type="entry name" value="PTPMT1-like"/>
</dbReference>
<dbReference type="SMART" id="SM00195">
    <property type="entry name" value="DSPc"/>
    <property type="match status" value="1"/>
</dbReference>
<dbReference type="GeneID" id="111444691"/>
<evidence type="ECO:0000256" key="4">
    <source>
        <dbReference type="ARBA" id="ARBA00022801"/>
    </source>
</evidence>
<evidence type="ECO:0000256" key="12">
    <source>
        <dbReference type="ARBA" id="ARBA00053902"/>
    </source>
</evidence>
<organism evidence="16 17">
    <name type="scientific">Cucurbita moschata</name>
    <name type="common">Winter crookneck squash</name>
    <name type="synonym">Cucurbita pepo var. moschata</name>
    <dbReference type="NCBI Taxonomy" id="3662"/>
    <lineage>
        <taxon>Eukaryota</taxon>
        <taxon>Viridiplantae</taxon>
        <taxon>Streptophyta</taxon>
        <taxon>Embryophyta</taxon>
        <taxon>Tracheophyta</taxon>
        <taxon>Spermatophyta</taxon>
        <taxon>Magnoliopsida</taxon>
        <taxon>eudicotyledons</taxon>
        <taxon>Gunneridae</taxon>
        <taxon>Pentapetalae</taxon>
        <taxon>rosids</taxon>
        <taxon>fabids</taxon>
        <taxon>Cucurbitales</taxon>
        <taxon>Cucurbitaceae</taxon>
        <taxon>Cucurbiteae</taxon>
        <taxon>Cucurbita</taxon>
    </lineage>
</organism>
<evidence type="ECO:0000256" key="5">
    <source>
        <dbReference type="ARBA" id="ARBA00022912"/>
    </source>
</evidence>
<evidence type="ECO:0000256" key="11">
    <source>
        <dbReference type="ARBA" id="ARBA00050944"/>
    </source>
</evidence>
<dbReference type="InterPro" id="IPR000340">
    <property type="entry name" value="Dual-sp_phosphatase_cat-dom"/>
</dbReference>
<dbReference type="FunFam" id="3.90.190.10:FF:000051">
    <property type="entry name" value="Dual specificity phosphatase domain protein"/>
    <property type="match status" value="1"/>
</dbReference>
<evidence type="ECO:0000256" key="3">
    <source>
        <dbReference type="ARBA" id="ARBA00022516"/>
    </source>
</evidence>
<evidence type="ECO:0000256" key="8">
    <source>
        <dbReference type="ARBA" id="ARBA00023264"/>
    </source>
</evidence>
<dbReference type="KEGG" id="cmos:111444691"/>
<dbReference type="InterPro" id="IPR016130">
    <property type="entry name" value="Tyr_Pase_AS"/>
</dbReference>
<reference evidence="17" key="1">
    <citation type="submission" date="2025-08" db="UniProtKB">
        <authorList>
            <consortium name="RefSeq"/>
        </authorList>
    </citation>
    <scope>IDENTIFICATION</scope>
    <source>
        <tissue evidence="17">Young leaves</tissue>
    </source>
</reference>
<keyword evidence="4" id="KW-0378">Hydrolase</keyword>
<proteinExistence type="inferred from homology"/>
<evidence type="ECO:0000256" key="9">
    <source>
        <dbReference type="ARBA" id="ARBA00024192"/>
    </source>
</evidence>
<comment type="pathway">
    <text evidence="9">Phospholipid metabolism; phosphatidylglycerol biosynthesis; phosphatidylglycerol from CDP-diacylglycerol: step 2/2.</text>
</comment>
<dbReference type="Gene3D" id="3.90.190.10">
    <property type="entry name" value="Protein tyrosine phosphatase superfamily"/>
    <property type="match status" value="1"/>
</dbReference>
<evidence type="ECO:0000259" key="14">
    <source>
        <dbReference type="PROSITE" id="PS50054"/>
    </source>
</evidence>
<keyword evidence="6" id="KW-0443">Lipid metabolism</keyword>
<evidence type="ECO:0000313" key="17">
    <source>
        <dbReference type="RefSeq" id="XP_022938464.1"/>
    </source>
</evidence>
<comment type="pathway">
    <text evidence="1">Lipid metabolism.</text>
</comment>
<dbReference type="AlphaFoldDB" id="A0A6J1FE58"/>
<evidence type="ECO:0000256" key="1">
    <source>
        <dbReference type="ARBA" id="ARBA00005189"/>
    </source>
</evidence>
<keyword evidence="8" id="KW-1208">Phospholipid metabolism</keyword>
<keyword evidence="3" id="KW-0444">Lipid biosynthesis</keyword>
<dbReference type="PANTHER" id="PTHR46274">
    <property type="entry name" value="PHOSPHATIDYLINOSITOL PHOSPHATASE"/>
    <property type="match status" value="1"/>
</dbReference>
<feature type="domain" description="Tyrosine specific protein phosphatases" evidence="15">
    <location>
        <begin position="152"/>
        <end position="204"/>
    </location>
</feature>
<keyword evidence="16" id="KW-1185">Reference proteome</keyword>
<protein>
    <recommendedName>
        <fullName evidence="10">phosphatidylglycerophosphatase</fullName>
        <ecNumber evidence="10">3.1.3.27</ecNumber>
    </recommendedName>
</protein>
<accession>A0A6J1FE58</accession>
<evidence type="ECO:0000313" key="16">
    <source>
        <dbReference type="Proteomes" id="UP000504609"/>
    </source>
</evidence>
<dbReference type="PROSITE" id="PS00383">
    <property type="entry name" value="TYR_PHOSPHATASE_1"/>
    <property type="match status" value="1"/>
</dbReference>
<comment type="function">
    <text evidence="12">Exhibits phosphatidylglycerophosphate phosphatase activity. Involved in root growth and columella cells organization. May possess protein phosphatase activity.</text>
</comment>
<sequence length="333" mass="37298">MHIEELKEGELQSGEEGNSGSIVSNLEDQSVIRSDVKRIVVGVGARVLFYPTLLYNVFRNKLQTEFRWWDRVDEFILLGAVPFPADVPRLKEVGVGGVITLNEPYETLVPSTLYRDYDIDHLTIPTRDYCFAPLLSDICIATNFIHKNALHGQTTYVHCKAGRGRSTTVVICYLVQYKQMTPDEAYKHVKSIRPRVLLASSQWQAVLEFYHMIVQKDVSFCHIDDLGKKVSGSSHDLITFDDSSVVVVKGSDLEGYDPSISQSEMGDIWADLNVVCRVRVAGQAALTRISCLWLSYREKHHSKKISGDDLGVGKGCSLSAAHLEGFSVDIHVY</sequence>
<dbReference type="PROSITE" id="PS50054">
    <property type="entry name" value="TYR_PHOSPHATASE_DUAL"/>
    <property type="match status" value="1"/>
</dbReference>
<comment type="similarity">
    <text evidence="2">Belongs to the protein-tyrosine phosphatase family. Non-receptor class dual specificity subfamily.</text>
</comment>
<dbReference type="RefSeq" id="XP_022938464.1">
    <property type="nucleotide sequence ID" value="XM_023082696.1"/>
</dbReference>
<feature type="region of interest" description="Disordered" evidence="13">
    <location>
        <begin position="1"/>
        <end position="22"/>
    </location>
</feature>
<evidence type="ECO:0000256" key="2">
    <source>
        <dbReference type="ARBA" id="ARBA00008601"/>
    </source>
</evidence>
<dbReference type="PROSITE" id="PS50056">
    <property type="entry name" value="TYR_PHOSPHATASE_2"/>
    <property type="match status" value="1"/>
</dbReference>
<dbReference type="Proteomes" id="UP000504609">
    <property type="component" value="Unplaced"/>
</dbReference>
<dbReference type="InterPro" id="IPR020422">
    <property type="entry name" value="TYR_PHOSPHATASE_DUAL_dom"/>
</dbReference>
<dbReference type="GO" id="GO:0004721">
    <property type="term" value="F:phosphoprotein phosphatase activity"/>
    <property type="evidence" value="ECO:0007669"/>
    <property type="project" value="UniProtKB-KW"/>
</dbReference>
<gene>
    <name evidence="17" type="primary">LOC111444691</name>
</gene>
<keyword evidence="7" id="KW-0594">Phospholipid biosynthesis</keyword>
<name>A0A6J1FE58_CUCMO</name>
<dbReference type="EC" id="3.1.3.27" evidence="10"/>
<evidence type="ECO:0000256" key="7">
    <source>
        <dbReference type="ARBA" id="ARBA00023209"/>
    </source>
</evidence>
<dbReference type="Pfam" id="PF00782">
    <property type="entry name" value="DSPc"/>
    <property type="match status" value="1"/>
</dbReference>
<evidence type="ECO:0000256" key="13">
    <source>
        <dbReference type="SAM" id="MobiDB-lite"/>
    </source>
</evidence>
<dbReference type="GO" id="GO:0008654">
    <property type="term" value="P:phospholipid biosynthetic process"/>
    <property type="evidence" value="ECO:0007669"/>
    <property type="project" value="UniProtKB-KW"/>
</dbReference>
<keyword evidence="5" id="KW-0904">Protein phosphatase</keyword>
<dbReference type="SUPFAM" id="SSF52799">
    <property type="entry name" value="(Phosphotyrosine protein) phosphatases II"/>
    <property type="match status" value="1"/>
</dbReference>
<feature type="domain" description="Tyrosine-protein phosphatase" evidence="14">
    <location>
        <begin position="68"/>
        <end position="215"/>
    </location>
</feature>
<comment type="catalytic activity">
    <reaction evidence="11">
        <text>a 1,2-diacyl-sn-glycero-3-phospho-(1'-sn-glycero-3'-phosphate) + H2O = a 1,2-diacyl-sn-glycero-3-phospho-(1'-sn-glycerol) + phosphate</text>
        <dbReference type="Rhea" id="RHEA:33751"/>
        <dbReference type="ChEBI" id="CHEBI:15377"/>
        <dbReference type="ChEBI" id="CHEBI:43474"/>
        <dbReference type="ChEBI" id="CHEBI:60110"/>
        <dbReference type="ChEBI" id="CHEBI:64716"/>
        <dbReference type="EC" id="3.1.3.27"/>
    </reaction>
    <physiologicalReaction direction="left-to-right" evidence="11">
        <dbReference type="Rhea" id="RHEA:33752"/>
    </physiologicalReaction>
</comment>
<dbReference type="InterPro" id="IPR029021">
    <property type="entry name" value="Prot-tyrosine_phosphatase-like"/>
</dbReference>
<dbReference type="PANTHER" id="PTHR46274:SF9">
    <property type="entry name" value="PHOSPHATIDYLGLYCEROPHOSPHATE PHOSPHATASE PTPMT1"/>
    <property type="match status" value="1"/>
</dbReference>
<dbReference type="GO" id="GO:0048364">
    <property type="term" value="P:root development"/>
    <property type="evidence" value="ECO:0007669"/>
    <property type="project" value="UniProtKB-ARBA"/>
</dbReference>